<keyword evidence="3" id="KW-1185">Reference proteome</keyword>
<comment type="caution">
    <text evidence="2">The sequence shown here is derived from an EMBL/GenBank/DDBJ whole genome shotgun (WGS) entry which is preliminary data.</text>
</comment>
<feature type="region of interest" description="Disordered" evidence="1">
    <location>
        <begin position="83"/>
        <end position="136"/>
    </location>
</feature>
<gene>
    <name evidence="2" type="ORF">JRO89_XS08G0107700</name>
</gene>
<feature type="compositionally biased region" description="Basic and acidic residues" evidence="1">
    <location>
        <begin position="83"/>
        <end position="97"/>
    </location>
</feature>
<feature type="compositionally biased region" description="Polar residues" evidence="1">
    <location>
        <begin position="108"/>
        <end position="122"/>
    </location>
</feature>
<evidence type="ECO:0000313" key="3">
    <source>
        <dbReference type="Proteomes" id="UP000827721"/>
    </source>
</evidence>
<evidence type="ECO:0000256" key="1">
    <source>
        <dbReference type="SAM" id="MobiDB-lite"/>
    </source>
</evidence>
<protein>
    <submittedName>
        <fullName evidence="2">Uncharacterized protein</fullName>
    </submittedName>
</protein>
<proteinExistence type="predicted"/>
<dbReference type="EMBL" id="JAFEMO010000008">
    <property type="protein sequence ID" value="KAH7566157.1"/>
    <property type="molecule type" value="Genomic_DNA"/>
</dbReference>
<evidence type="ECO:0000313" key="2">
    <source>
        <dbReference type="EMBL" id="KAH7566157.1"/>
    </source>
</evidence>
<accession>A0ABQ8HPI1</accession>
<organism evidence="2 3">
    <name type="scientific">Xanthoceras sorbifolium</name>
    <dbReference type="NCBI Taxonomy" id="99658"/>
    <lineage>
        <taxon>Eukaryota</taxon>
        <taxon>Viridiplantae</taxon>
        <taxon>Streptophyta</taxon>
        <taxon>Embryophyta</taxon>
        <taxon>Tracheophyta</taxon>
        <taxon>Spermatophyta</taxon>
        <taxon>Magnoliopsida</taxon>
        <taxon>eudicotyledons</taxon>
        <taxon>Gunneridae</taxon>
        <taxon>Pentapetalae</taxon>
        <taxon>rosids</taxon>
        <taxon>malvids</taxon>
        <taxon>Sapindales</taxon>
        <taxon>Sapindaceae</taxon>
        <taxon>Xanthoceroideae</taxon>
        <taxon>Xanthoceras</taxon>
    </lineage>
</organism>
<sequence length="256" mass="28254">MSRSTQRDILVIANQPPLFPLYKRTLSPPTYETKNKFSSSIPLVFNPQPEEMENNNNNNNVVDLTLVSFAQDPIQNLDKDVQTRDPEQVQLHGEIKSSHSPTPGGCPLTNSERGPTTTPLDNQQPAAPPSVPPSDDFLMDDIEALALPAQKRRKVTEIVDFFNLSPPSSPGSTVRLEDPPRSIANKETLPLFPVEAPYFPLAPENASLCGRVEKSSPFEVHNEGSSSDSSAAWDPATALPENWMVGLPQHHRQFNQ</sequence>
<reference evidence="2 3" key="1">
    <citation type="submission" date="2021-02" db="EMBL/GenBank/DDBJ databases">
        <title>Plant Genome Project.</title>
        <authorList>
            <person name="Zhang R.-G."/>
        </authorList>
    </citation>
    <scope>NUCLEOTIDE SEQUENCE [LARGE SCALE GENOMIC DNA]</scope>
    <source>
        <tissue evidence="2">Leaves</tissue>
    </source>
</reference>
<name>A0ABQ8HPI1_9ROSI</name>
<dbReference type="Proteomes" id="UP000827721">
    <property type="component" value="Unassembled WGS sequence"/>
</dbReference>